<name>A0A011VP83_9HYPH</name>
<protein>
    <submittedName>
        <fullName evidence="3">Uncharacterized protein DUF1344</fullName>
    </submittedName>
</protein>
<dbReference type="EMBL" id="SNZF01000005">
    <property type="protein sequence ID" value="TDR36520.1"/>
    <property type="molecule type" value="Genomic_DNA"/>
</dbReference>
<gene>
    <name evidence="2" type="ORF">BG36_08520</name>
    <name evidence="3" type="ORF">DES43_105187</name>
</gene>
<accession>A0A011VP83</accession>
<dbReference type="PATRIC" id="fig|69279.3.peg.611"/>
<dbReference type="InterPro" id="IPR009780">
    <property type="entry name" value="DUF1344"/>
</dbReference>
<keyword evidence="5" id="KW-1185">Reference proteome</keyword>
<dbReference type="Proteomes" id="UP000294958">
    <property type="component" value="Unassembled WGS sequence"/>
</dbReference>
<evidence type="ECO:0000313" key="3">
    <source>
        <dbReference type="EMBL" id="TDR36520.1"/>
    </source>
</evidence>
<evidence type="ECO:0000313" key="5">
    <source>
        <dbReference type="Proteomes" id="UP000294958"/>
    </source>
</evidence>
<dbReference type="RefSeq" id="WP_035023308.1">
    <property type="nucleotide sequence ID" value="NZ_KK073878.1"/>
</dbReference>
<dbReference type="Proteomes" id="UP000019849">
    <property type="component" value="Unassembled WGS sequence"/>
</dbReference>
<evidence type="ECO:0000256" key="1">
    <source>
        <dbReference type="SAM" id="SignalP"/>
    </source>
</evidence>
<dbReference type="OrthoDB" id="7872012at2"/>
<feature type="signal peptide" evidence="1">
    <location>
        <begin position="1"/>
        <end position="25"/>
    </location>
</feature>
<dbReference type="AlphaFoldDB" id="A0A011VP83"/>
<dbReference type="HOGENOM" id="CLU_158412_2_0_5"/>
<reference evidence="2 4" key="1">
    <citation type="submission" date="2014-02" db="EMBL/GenBank/DDBJ databases">
        <title>Aquamicrobium defluvii Genome sequencing.</title>
        <authorList>
            <person name="Wang X."/>
        </authorList>
    </citation>
    <scope>NUCLEOTIDE SEQUENCE [LARGE SCALE GENOMIC DNA]</scope>
    <source>
        <strain evidence="2 4">W13Z1</strain>
    </source>
</reference>
<dbReference type="STRING" id="69279.BG36_08520"/>
<dbReference type="eggNOG" id="ENOG5033KWA">
    <property type="taxonomic scope" value="Bacteria"/>
</dbReference>
<keyword evidence="1" id="KW-0732">Signal</keyword>
<sequence length="87" mass="9265">MPIKTGRILAGAAAALMLISTAAFAEQAEGLIRKVDKEAMTLTLDNGKSYKLNAEMDVDSLEAGMDVVIAYDVTNGENVITDMQVTE</sequence>
<evidence type="ECO:0000313" key="4">
    <source>
        <dbReference type="Proteomes" id="UP000019849"/>
    </source>
</evidence>
<dbReference type="EMBL" id="JENY01000002">
    <property type="protein sequence ID" value="EXL10185.1"/>
    <property type="molecule type" value="Genomic_DNA"/>
</dbReference>
<dbReference type="Pfam" id="PF07076">
    <property type="entry name" value="DUF1344"/>
    <property type="match status" value="1"/>
</dbReference>
<organism evidence="2 4">
    <name type="scientific">Aquamicrobium defluvii</name>
    <dbReference type="NCBI Taxonomy" id="69279"/>
    <lineage>
        <taxon>Bacteria</taxon>
        <taxon>Pseudomonadati</taxon>
        <taxon>Pseudomonadota</taxon>
        <taxon>Alphaproteobacteria</taxon>
        <taxon>Hyphomicrobiales</taxon>
        <taxon>Phyllobacteriaceae</taxon>
        <taxon>Aquamicrobium</taxon>
    </lineage>
</organism>
<comment type="caution">
    <text evidence="2">The sequence shown here is derived from an EMBL/GenBank/DDBJ whole genome shotgun (WGS) entry which is preliminary data.</text>
</comment>
<evidence type="ECO:0000313" key="2">
    <source>
        <dbReference type="EMBL" id="EXL10185.1"/>
    </source>
</evidence>
<feature type="chain" id="PRO_5044537928" evidence="1">
    <location>
        <begin position="26"/>
        <end position="87"/>
    </location>
</feature>
<reference evidence="3 5" key="2">
    <citation type="submission" date="2019-03" db="EMBL/GenBank/DDBJ databases">
        <title>Genomic Encyclopedia of Type Strains, Phase IV (KMG-IV): sequencing the most valuable type-strain genomes for metagenomic binning, comparative biology and taxonomic classification.</title>
        <authorList>
            <person name="Goeker M."/>
        </authorList>
    </citation>
    <scope>NUCLEOTIDE SEQUENCE [LARGE SCALE GENOMIC DNA]</scope>
    <source>
        <strain evidence="3 5">DSM 11603</strain>
    </source>
</reference>
<proteinExistence type="predicted"/>